<dbReference type="Pfam" id="PF17851">
    <property type="entry name" value="GH43_C2"/>
    <property type="match status" value="1"/>
</dbReference>
<accession>B8I1U1</accession>
<dbReference type="SUPFAM" id="SSF49899">
    <property type="entry name" value="Concanavalin A-like lectins/glucanases"/>
    <property type="match status" value="1"/>
</dbReference>
<dbReference type="CDD" id="cd18617">
    <property type="entry name" value="GH43_XynB-like"/>
    <property type="match status" value="1"/>
</dbReference>
<dbReference type="HOGENOM" id="CLU_016508_2_0_9"/>
<dbReference type="PANTHER" id="PTHR42812">
    <property type="entry name" value="BETA-XYLOSIDASE"/>
    <property type="match status" value="1"/>
</dbReference>
<gene>
    <name evidence="8" type="ordered locus">Ccel_3438</name>
</gene>
<evidence type="ECO:0000256" key="6">
    <source>
        <dbReference type="RuleBase" id="RU361187"/>
    </source>
</evidence>
<dbReference type="Proteomes" id="UP000001349">
    <property type="component" value="Chromosome"/>
</dbReference>
<keyword evidence="3 6" id="KW-0326">Glycosidase</keyword>
<proteinExistence type="inferred from homology"/>
<feature type="active site" description="Proton acceptor" evidence="4">
    <location>
        <position position="20"/>
    </location>
</feature>
<evidence type="ECO:0000313" key="9">
    <source>
        <dbReference type="Proteomes" id="UP000001349"/>
    </source>
</evidence>
<evidence type="ECO:0000256" key="1">
    <source>
        <dbReference type="ARBA" id="ARBA00009865"/>
    </source>
</evidence>
<dbReference type="InterPro" id="IPR051795">
    <property type="entry name" value="Glycosyl_Hydrlase_43"/>
</dbReference>
<dbReference type="InterPro" id="IPR023296">
    <property type="entry name" value="Glyco_hydro_beta-prop_sf"/>
</dbReference>
<evidence type="ECO:0000313" key="8">
    <source>
        <dbReference type="EMBL" id="ACL77726.1"/>
    </source>
</evidence>
<dbReference type="InterPro" id="IPR006710">
    <property type="entry name" value="Glyco_hydro_43"/>
</dbReference>
<dbReference type="AlphaFoldDB" id="B8I1U1"/>
<dbReference type="CAZy" id="GH43">
    <property type="family name" value="Glycoside Hydrolase Family 43"/>
</dbReference>
<comment type="similarity">
    <text evidence="1 6">Belongs to the glycosyl hydrolase 43 family.</text>
</comment>
<organism evidence="8 9">
    <name type="scientific">Ruminiclostridium cellulolyticum (strain ATCC 35319 / DSM 5812 / JCM 6584 / H10)</name>
    <name type="common">Clostridium cellulolyticum</name>
    <dbReference type="NCBI Taxonomy" id="394503"/>
    <lineage>
        <taxon>Bacteria</taxon>
        <taxon>Bacillati</taxon>
        <taxon>Bacillota</taxon>
        <taxon>Clostridia</taxon>
        <taxon>Eubacteriales</taxon>
        <taxon>Oscillospiraceae</taxon>
        <taxon>Ruminiclostridium</taxon>
    </lineage>
</organism>
<dbReference type="Gene3D" id="2.115.10.20">
    <property type="entry name" value="Glycosyl hydrolase domain, family 43"/>
    <property type="match status" value="1"/>
</dbReference>
<dbReference type="eggNOG" id="COG3507">
    <property type="taxonomic scope" value="Bacteria"/>
</dbReference>
<feature type="active site" description="Proton donor" evidence="4">
    <location>
        <position position="188"/>
    </location>
</feature>
<dbReference type="EMBL" id="CP001348">
    <property type="protein sequence ID" value="ACL77726.1"/>
    <property type="molecule type" value="Genomic_DNA"/>
</dbReference>
<sequence>MTKTNSNYFSNPILPGFYPDPSICRVEDDYYLVTSSFTYFPGLPIFHSKDLVNWRQIGHALDRPSQLDLDGLEQSQGLYAPTIRYNNGIFYIACTNVGKKGNFIITSEKPEGPWSDPYWIADAPGIDPSLFFDDDGKVYFTGTNDSPDGTYYGDNEIWMRELDTGKMQLTGPRYGLWRGALKNAIWSEAPHIYKINGYYYLMIAEGGTDYHHSVTIARSREITGPYEGYIGNPIITHRHLGRKYPIANVGHADLVETQNGEWWMVALASRPYGGHYRNLGRETFLIPVEWEDGWPVVSPLSGKVEFSYQRPALSPDNPVEVTACDHFDNEKLSFIWNFIRTPRENFYSLTDRPGHLRLNLKSPKIKEQKNPSFIGRRQQHINFRAKTVMEFVPGNENEAAGILLIQSNNYHMRFECTKSGEKDVVRLIVCNDGKESIVAQRENTYTRIHMVVQAYGQDYSFYCGDENELVELAVNVDGRILSTDVAGGFVGTYVGMFTSSNGFDSSNMADFDLFEYTGL</sequence>
<dbReference type="GO" id="GO:0005975">
    <property type="term" value="P:carbohydrate metabolic process"/>
    <property type="evidence" value="ECO:0007669"/>
    <property type="project" value="InterPro"/>
</dbReference>
<dbReference type="InterPro" id="IPR041542">
    <property type="entry name" value="GH43_C2"/>
</dbReference>
<dbReference type="KEGG" id="cce:Ccel_3438"/>
<protein>
    <submittedName>
        <fullName evidence="8">Glycoside hydrolase family 43</fullName>
    </submittedName>
</protein>
<evidence type="ECO:0000256" key="3">
    <source>
        <dbReference type="ARBA" id="ARBA00023295"/>
    </source>
</evidence>
<keyword evidence="9" id="KW-1185">Reference proteome</keyword>
<evidence type="ECO:0000256" key="2">
    <source>
        <dbReference type="ARBA" id="ARBA00022801"/>
    </source>
</evidence>
<dbReference type="RefSeq" id="WP_015926778.1">
    <property type="nucleotide sequence ID" value="NC_011898.1"/>
</dbReference>
<evidence type="ECO:0000256" key="4">
    <source>
        <dbReference type="PIRSR" id="PIRSR606710-1"/>
    </source>
</evidence>
<name>B8I1U1_RUMCH</name>
<dbReference type="Gene3D" id="2.60.120.200">
    <property type="match status" value="1"/>
</dbReference>
<dbReference type="InterPro" id="IPR013320">
    <property type="entry name" value="ConA-like_dom_sf"/>
</dbReference>
<dbReference type="SUPFAM" id="SSF75005">
    <property type="entry name" value="Arabinanase/levansucrase/invertase"/>
    <property type="match status" value="1"/>
</dbReference>
<feature type="site" description="Important for catalytic activity, responsible for pKa modulation of the active site Glu and correct orientation of both the proton donor and substrate" evidence="5">
    <location>
        <position position="127"/>
    </location>
</feature>
<dbReference type="PANTHER" id="PTHR42812:SF12">
    <property type="entry name" value="BETA-XYLOSIDASE-RELATED"/>
    <property type="match status" value="1"/>
</dbReference>
<dbReference type="GO" id="GO:0004553">
    <property type="term" value="F:hydrolase activity, hydrolyzing O-glycosyl compounds"/>
    <property type="evidence" value="ECO:0007669"/>
    <property type="project" value="InterPro"/>
</dbReference>
<dbReference type="STRING" id="394503.Ccel_3438"/>
<evidence type="ECO:0000256" key="5">
    <source>
        <dbReference type="PIRSR" id="PIRSR606710-2"/>
    </source>
</evidence>
<feature type="domain" description="Beta-xylosidase C-terminal Concanavalin A-like" evidence="7">
    <location>
        <begin position="324"/>
        <end position="517"/>
    </location>
</feature>
<reference evidence="8 9" key="1">
    <citation type="submission" date="2009-01" db="EMBL/GenBank/DDBJ databases">
        <title>Complete sequence of Clostridium cellulolyticum H10.</title>
        <authorList>
            <consortium name="US DOE Joint Genome Institute"/>
            <person name="Lucas S."/>
            <person name="Copeland A."/>
            <person name="Lapidus A."/>
            <person name="Glavina del Rio T."/>
            <person name="Dalin E."/>
            <person name="Tice H."/>
            <person name="Bruce D."/>
            <person name="Goodwin L."/>
            <person name="Pitluck S."/>
            <person name="Chertkov O."/>
            <person name="Saunders E."/>
            <person name="Brettin T."/>
            <person name="Detter J.C."/>
            <person name="Han C."/>
            <person name="Larimer F."/>
            <person name="Land M."/>
            <person name="Hauser L."/>
            <person name="Kyrpides N."/>
            <person name="Ivanova N."/>
            <person name="Zhou J."/>
            <person name="Richardson P."/>
        </authorList>
    </citation>
    <scope>NUCLEOTIDE SEQUENCE [LARGE SCALE GENOMIC DNA]</scope>
    <source>
        <strain evidence="9">ATCC 35319 / DSM 5812 / JCM 6584 / H10</strain>
    </source>
</reference>
<keyword evidence="2 6" id="KW-0378">Hydrolase</keyword>
<evidence type="ECO:0000259" key="7">
    <source>
        <dbReference type="Pfam" id="PF17851"/>
    </source>
</evidence>
<dbReference type="OrthoDB" id="9801455at2"/>
<dbReference type="Pfam" id="PF04616">
    <property type="entry name" value="Glyco_hydro_43"/>
    <property type="match status" value="1"/>
</dbReference>